<proteinExistence type="predicted"/>
<organism evidence="1 2">
    <name type="scientific">Actinoplanes hulinensis</name>
    <dbReference type="NCBI Taxonomy" id="1144547"/>
    <lineage>
        <taxon>Bacteria</taxon>
        <taxon>Bacillati</taxon>
        <taxon>Actinomycetota</taxon>
        <taxon>Actinomycetes</taxon>
        <taxon>Micromonosporales</taxon>
        <taxon>Micromonosporaceae</taxon>
        <taxon>Actinoplanes</taxon>
    </lineage>
</organism>
<dbReference type="RefSeq" id="WP_220144624.1">
    <property type="nucleotide sequence ID" value="NZ_JAHXZI010000007.1"/>
</dbReference>
<sequence>MPKDPSRTWPRSSAWLTHMRRLTSLVLSLSPLFLVAGRRLRRSLSSIPARLTALHRSAEGRLAEVPAATGRRARRHLRLSLSHMAALPATARRRAQRHLRRLPARTLAARARVARRLRLFLPRIPGLLVATAQDAWRRLHLLLARIPTVRRRRDALARWHAEAIEAQRYAVEVLVAATRAAEAAERWREHWRQTDQAATEAWQSWQDAEERLARVRAATAFRTPRTRRTVAEFADRARFLHRAAAAAVERGDLPATVLADLAAGEGGWNPKLHPVDQELVLGRAIAAVRNQLYRWAAATEATAWHDAQLAVAARDSLRREANAAAVRAEARRHHLRPAGGPSRSAMAPAWSSWHHGWATAGEHQRVRRPTIAWAAAVTRARS</sequence>
<evidence type="ECO:0000313" key="1">
    <source>
        <dbReference type="EMBL" id="MBW6435174.1"/>
    </source>
</evidence>
<gene>
    <name evidence="1" type="ORF">KZ829_15650</name>
</gene>
<reference evidence="1 2" key="1">
    <citation type="journal article" date="2013" name="Antonie Van Leeuwenhoek">
        <title>Actinoplanes hulinensis sp. nov., a novel actinomycete isolated from soybean root (Glycine max (L.) Merr).</title>
        <authorList>
            <person name="Shen Y."/>
            <person name="Liu C."/>
            <person name="Wang X."/>
            <person name="Zhao J."/>
            <person name="Jia F."/>
            <person name="Zhang Y."/>
            <person name="Wang L."/>
            <person name="Yang D."/>
            <person name="Xiang W."/>
        </authorList>
    </citation>
    <scope>NUCLEOTIDE SEQUENCE [LARGE SCALE GENOMIC DNA]</scope>
    <source>
        <strain evidence="1 2">NEAU-M9</strain>
    </source>
</reference>
<accession>A0ABS7B430</accession>
<protein>
    <recommendedName>
        <fullName evidence="3">CHAD domain-containing protein</fullName>
    </recommendedName>
</protein>
<dbReference type="EMBL" id="JAHXZI010000007">
    <property type="protein sequence ID" value="MBW6435174.1"/>
    <property type="molecule type" value="Genomic_DNA"/>
</dbReference>
<evidence type="ECO:0000313" key="2">
    <source>
        <dbReference type="Proteomes" id="UP001519863"/>
    </source>
</evidence>
<comment type="caution">
    <text evidence="1">The sequence shown here is derived from an EMBL/GenBank/DDBJ whole genome shotgun (WGS) entry which is preliminary data.</text>
</comment>
<dbReference type="Proteomes" id="UP001519863">
    <property type="component" value="Unassembled WGS sequence"/>
</dbReference>
<keyword evidence="2" id="KW-1185">Reference proteome</keyword>
<evidence type="ECO:0008006" key="3">
    <source>
        <dbReference type="Google" id="ProtNLM"/>
    </source>
</evidence>
<name>A0ABS7B430_9ACTN</name>